<evidence type="ECO:0000313" key="4">
    <source>
        <dbReference type="Proteomes" id="UP001218188"/>
    </source>
</evidence>
<comment type="caution">
    <text evidence="3">The sequence shown here is derived from an EMBL/GenBank/DDBJ whole genome shotgun (WGS) entry which is preliminary data.</text>
</comment>
<keyword evidence="2" id="KW-0812">Transmembrane</keyword>
<evidence type="ECO:0000313" key="3">
    <source>
        <dbReference type="EMBL" id="KAJ7033386.1"/>
    </source>
</evidence>
<feature type="region of interest" description="Disordered" evidence="1">
    <location>
        <begin position="1"/>
        <end position="36"/>
    </location>
</feature>
<feature type="transmembrane region" description="Helical" evidence="2">
    <location>
        <begin position="153"/>
        <end position="175"/>
    </location>
</feature>
<dbReference type="AlphaFoldDB" id="A0AAD6SUM0"/>
<organism evidence="3 4">
    <name type="scientific">Mycena alexandri</name>
    <dbReference type="NCBI Taxonomy" id="1745969"/>
    <lineage>
        <taxon>Eukaryota</taxon>
        <taxon>Fungi</taxon>
        <taxon>Dikarya</taxon>
        <taxon>Basidiomycota</taxon>
        <taxon>Agaricomycotina</taxon>
        <taxon>Agaricomycetes</taxon>
        <taxon>Agaricomycetidae</taxon>
        <taxon>Agaricales</taxon>
        <taxon>Marasmiineae</taxon>
        <taxon>Mycenaceae</taxon>
        <taxon>Mycena</taxon>
    </lineage>
</organism>
<gene>
    <name evidence="3" type="ORF">C8F04DRAFT_623409</name>
</gene>
<accession>A0AAD6SUM0</accession>
<evidence type="ECO:0000256" key="2">
    <source>
        <dbReference type="SAM" id="Phobius"/>
    </source>
</evidence>
<name>A0AAD6SUM0_9AGAR</name>
<keyword evidence="2" id="KW-0472">Membrane</keyword>
<feature type="transmembrane region" description="Helical" evidence="2">
    <location>
        <begin position="295"/>
        <end position="315"/>
    </location>
</feature>
<reference evidence="3" key="1">
    <citation type="submission" date="2023-03" db="EMBL/GenBank/DDBJ databases">
        <title>Massive genome expansion in bonnet fungi (Mycena s.s.) driven by repeated elements and novel gene families across ecological guilds.</title>
        <authorList>
            <consortium name="Lawrence Berkeley National Laboratory"/>
            <person name="Harder C.B."/>
            <person name="Miyauchi S."/>
            <person name="Viragh M."/>
            <person name="Kuo A."/>
            <person name="Thoen E."/>
            <person name="Andreopoulos B."/>
            <person name="Lu D."/>
            <person name="Skrede I."/>
            <person name="Drula E."/>
            <person name="Henrissat B."/>
            <person name="Morin E."/>
            <person name="Kohler A."/>
            <person name="Barry K."/>
            <person name="LaButti K."/>
            <person name="Morin E."/>
            <person name="Salamov A."/>
            <person name="Lipzen A."/>
            <person name="Mereny Z."/>
            <person name="Hegedus B."/>
            <person name="Baldrian P."/>
            <person name="Stursova M."/>
            <person name="Weitz H."/>
            <person name="Taylor A."/>
            <person name="Grigoriev I.V."/>
            <person name="Nagy L.G."/>
            <person name="Martin F."/>
            <person name="Kauserud H."/>
        </authorList>
    </citation>
    <scope>NUCLEOTIDE SEQUENCE</scope>
    <source>
        <strain evidence="3">CBHHK200</strain>
    </source>
</reference>
<evidence type="ECO:0000256" key="1">
    <source>
        <dbReference type="SAM" id="MobiDB-lite"/>
    </source>
</evidence>
<protein>
    <submittedName>
        <fullName evidence="3">Uncharacterized protein</fullName>
    </submittedName>
</protein>
<proteinExistence type="predicted"/>
<feature type="transmembrane region" description="Helical" evidence="2">
    <location>
        <begin position="228"/>
        <end position="253"/>
    </location>
</feature>
<feature type="transmembrane region" description="Helical" evidence="2">
    <location>
        <begin position="88"/>
        <end position="114"/>
    </location>
</feature>
<dbReference type="EMBL" id="JARJCM010000065">
    <property type="protein sequence ID" value="KAJ7033386.1"/>
    <property type="molecule type" value="Genomic_DNA"/>
</dbReference>
<keyword evidence="4" id="KW-1185">Reference proteome</keyword>
<sequence>MSLPSSRKLAHPVSLAIATPRSSSSSSSSSKSGATTPWTYTTVVASQTPQTIKDLPLPPTVLQPLRKHETTGRAPPPLRGGEPMPQGLGLYVVLPGVIVTLLSAGFATTFFLYLSIRRGDDTPSISHGFYVDERTDTGSPLLGLVASTVITNILWLVGFPVLSSMAAYCVAGSWLSYQQHPRSERPNLLTPLQYGLLFKLFSAPGPRSVHQVGAYIANRRGRVATPSFFSMAFSLMVGVLGLTYLISAADIWLHTAATVVLMSSEPFTSNETPVPPSTHPSTAPALRSYYPLAPALTYILLLYLHSLLAAVLTFWTAALRSPRLRPHPADAESEAPSTTTWPDPPVPTALRLAHLHLTDALAPIAARLSGRREAHPSLGRLGPSLFVEDVNTARVEVGVWARDGERRRWGDTRGDKVFGVYKKVLPYRGEIY</sequence>
<keyword evidence="2" id="KW-1133">Transmembrane helix</keyword>
<dbReference type="Proteomes" id="UP001218188">
    <property type="component" value="Unassembled WGS sequence"/>
</dbReference>
<feature type="compositionally biased region" description="Low complexity" evidence="1">
    <location>
        <begin position="22"/>
        <end position="32"/>
    </location>
</feature>